<dbReference type="EMBL" id="PKUR01000002">
    <property type="protein sequence ID" value="PLW86187.1"/>
    <property type="molecule type" value="Genomic_DNA"/>
</dbReference>
<keyword evidence="3" id="KW-1185">Reference proteome</keyword>
<reference evidence="2 3" key="1">
    <citation type="submission" date="2018-01" db="EMBL/GenBank/DDBJ databases">
        <title>The draft genome sequence of Halioglobus japonicus S1-36.</title>
        <authorList>
            <person name="Du Z.-J."/>
            <person name="Shi M.-J."/>
        </authorList>
    </citation>
    <scope>NUCLEOTIDE SEQUENCE [LARGE SCALE GENOMIC DNA]</scope>
    <source>
        <strain evidence="2 3">S1-36</strain>
    </source>
</reference>
<protein>
    <submittedName>
        <fullName evidence="2">ATPase</fullName>
    </submittedName>
</protein>
<name>A0AAP8ME87_9GAMM</name>
<dbReference type="Proteomes" id="UP000235162">
    <property type="component" value="Unassembled WGS sequence"/>
</dbReference>
<dbReference type="Gene3D" id="3.30.420.40">
    <property type="match status" value="2"/>
</dbReference>
<evidence type="ECO:0000259" key="1">
    <source>
        <dbReference type="Pfam" id="PF01869"/>
    </source>
</evidence>
<feature type="domain" description="ATPase BadF/BadG/BcrA/BcrD type" evidence="1">
    <location>
        <begin position="13"/>
        <end position="288"/>
    </location>
</feature>
<dbReference type="PANTHER" id="PTHR43190:SF3">
    <property type="entry name" value="N-ACETYL-D-GLUCOSAMINE KINASE"/>
    <property type="match status" value="1"/>
</dbReference>
<sequence length="297" mass="30800">MTCNNTPSQPIYLGIDGGGSKCKARVSTPGTQGCGIAGPANPFQNLEQAKSSIIEATQLALESAGLSANQMGETIAGVGLAGVNVPRFMKLMQAWDHPFGEMHLTTDIHIACLAAHGGENGAVIVAGTGSVGYMSMDSTTRSYGGHGFPIGDIASGAWLGLEAIRDALLTLDSIGPSTALLPMLEQQLHVQGLGITDKMAGATSREYATLAPLVFEAAEQGDAVAEQIVRRGAAYLSAMAEKMLAEGATSFCMLGGLADKYQPWLSAAVINHAKPPQQEPDAGALLYARNCHLQTMG</sequence>
<dbReference type="Pfam" id="PF01869">
    <property type="entry name" value="BcrAD_BadFG"/>
    <property type="match status" value="1"/>
</dbReference>
<dbReference type="InterPro" id="IPR052519">
    <property type="entry name" value="Euk-type_GlcNAc_Kinase"/>
</dbReference>
<dbReference type="KEGG" id="hja:BST95_07995"/>
<dbReference type="AlphaFoldDB" id="A0AAP8ME87"/>
<dbReference type="InterPro" id="IPR002731">
    <property type="entry name" value="ATPase_BadF"/>
</dbReference>
<gene>
    <name evidence="2" type="ORF">C0029_07045</name>
</gene>
<dbReference type="CDD" id="cd24082">
    <property type="entry name" value="ASKHA_NBD_GspK-like"/>
    <property type="match status" value="1"/>
</dbReference>
<organism evidence="2 3">
    <name type="scientific">Halioglobus japonicus</name>
    <dbReference type="NCBI Taxonomy" id="930805"/>
    <lineage>
        <taxon>Bacteria</taxon>
        <taxon>Pseudomonadati</taxon>
        <taxon>Pseudomonadota</taxon>
        <taxon>Gammaproteobacteria</taxon>
        <taxon>Cellvibrionales</taxon>
        <taxon>Halieaceae</taxon>
        <taxon>Halioglobus</taxon>
    </lineage>
</organism>
<proteinExistence type="predicted"/>
<dbReference type="SUPFAM" id="SSF53067">
    <property type="entry name" value="Actin-like ATPase domain"/>
    <property type="match status" value="2"/>
</dbReference>
<dbReference type="PANTHER" id="PTHR43190">
    <property type="entry name" value="N-ACETYL-D-GLUCOSAMINE KINASE"/>
    <property type="match status" value="1"/>
</dbReference>
<accession>A0AAP8ME87</accession>
<dbReference type="RefSeq" id="WP_084198824.1">
    <property type="nucleotide sequence ID" value="NZ_BMYL01000002.1"/>
</dbReference>
<evidence type="ECO:0000313" key="2">
    <source>
        <dbReference type="EMBL" id="PLW86187.1"/>
    </source>
</evidence>
<dbReference type="InterPro" id="IPR043129">
    <property type="entry name" value="ATPase_NBD"/>
</dbReference>
<comment type="caution">
    <text evidence="2">The sequence shown here is derived from an EMBL/GenBank/DDBJ whole genome shotgun (WGS) entry which is preliminary data.</text>
</comment>
<evidence type="ECO:0000313" key="3">
    <source>
        <dbReference type="Proteomes" id="UP000235162"/>
    </source>
</evidence>